<evidence type="ECO:0000256" key="5">
    <source>
        <dbReference type="ARBA" id="ARBA00023136"/>
    </source>
</evidence>
<evidence type="ECO:0000313" key="8">
    <source>
        <dbReference type="EMBL" id="HGF35162.1"/>
    </source>
</evidence>
<evidence type="ECO:0000256" key="4">
    <source>
        <dbReference type="ARBA" id="ARBA00022989"/>
    </source>
</evidence>
<reference evidence="8" key="1">
    <citation type="journal article" date="2020" name="mSystems">
        <title>Genome- and Community-Level Interaction Insights into Carbon Utilization and Element Cycling Functions of Hydrothermarchaeota in Hydrothermal Sediment.</title>
        <authorList>
            <person name="Zhou Z."/>
            <person name="Liu Y."/>
            <person name="Xu W."/>
            <person name="Pan J."/>
            <person name="Luo Z.H."/>
            <person name="Li M."/>
        </authorList>
    </citation>
    <scope>NUCLEOTIDE SEQUENCE [LARGE SCALE GENOMIC DNA]</scope>
    <source>
        <strain evidence="8">SpSt-897</strain>
    </source>
</reference>
<evidence type="ECO:0000256" key="3">
    <source>
        <dbReference type="ARBA" id="ARBA00022692"/>
    </source>
</evidence>
<evidence type="ECO:0000256" key="6">
    <source>
        <dbReference type="SAM" id="MobiDB-lite"/>
    </source>
</evidence>
<dbReference type="NCBIfam" id="TIGR00374">
    <property type="entry name" value="flippase-like domain"/>
    <property type="match status" value="1"/>
</dbReference>
<dbReference type="AlphaFoldDB" id="A0A7C3V4N1"/>
<keyword evidence="2" id="KW-1003">Cell membrane</keyword>
<dbReference type="InterPro" id="IPR022791">
    <property type="entry name" value="L-PG_synthase/AglD"/>
</dbReference>
<keyword evidence="4 7" id="KW-1133">Transmembrane helix</keyword>
<keyword evidence="5 7" id="KW-0472">Membrane</keyword>
<evidence type="ECO:0000256" key="7">
    <source>
        <dbReference type="SAM" id="Phobius"/>
    </source>
</evidence>
<accession>A0A7C3V4N1</accession>
<feature type="region of interest" description="Disordered" evidence="6">
    <location>
        <begin position="1"/>
        <end position="24"/>
    </location>
</feature>
<keyword evidence="3 7" id="KW-0812">Transmembrane</keyword>
<feature type="transmembrane region" description="Helical" evidence="7">
    <location>
        <begin position="324"/>
        <end position="342"/>
    </location>
</feature>
<feature type="transmembrane region" description="Helical" evidence="7">
    <location>
        <begin position="171"/>
        <end position="194"/>
    </location>
</feature>
<feature type="transmembrane region" description="Helical" evidence="7">
    <location>
        <begin position="291"/>
        <end position="312"/>
    </location>
</feature>
<feature type="transmembrane region" description="Helical" evidence="7">
    <location>
        <begin position="137"/>
        <end position="165"/>
    </location>
</feature>
<protein>
    <submittedName>
        <fullName evidence="8">Flippase-like domain-containing protein</fullName>
    </submittedName>
</protein>
<dbReference type="EMBL" id="DTMF01000300">
    <property type="protein sequence ID" value="HGF35162.1"/>
    <property type="molecule type" value="Genomic_DNA"/>
</dbReference>
<feature type="transmembrane region" description="Helical" evidence="7">
    <location>
        <begin position="261"/>
        <end position="279"/>
    </location>
</feature>
<dbReference type="PANTHER" id="PTHR37693:SF1">
    <property type="entry name" value="INTEGRAL MEMBRANE PROTEIN"/>
    <property type="match status" value="1"/>
</dbReference>
<comment type="subcellular location">
    <subcellularLocation>
        <location evidence="1">Cell membrane</location>
        <topology evidence="1">Multi-pass membrane protein</topology>
    </subcellularLocation>
</comment>
<name>A0A7C3V4N1_9BACT</name>
<evidence type="ECO:0000256" key="1">
    <source>
        <dbReference type="ARBA" id="ARBA00004651"/>
    </source>
</evidence>
<sequence length="356" mass="39118">MDNPRTAREKGKQQLVRGGGRQDGGVKRSWGWLLLASILLTLAVPFALGGVKQFALLNRLTWWTAGLLAVLTLISWAFNALRTQLLMGALQQKIGFFEAALTTISAEFAGMATPASVGLPATYTFLFRNLGITVGEAVGLVSVIMLTDIIYFGSIMSVALLAQVWESPGLVSAKLAIAMVAVITGGAVALLLLVENFRLIYHYISRQMAKVSWLARRRYRLARGTVHFLRAVRTVRRMSGTRLAALYFFTLGFWLPRYLVLIAVIYLAGGIIPFSYLLLVQGILNLGGQMFLMPGGGGVVDAGYAALLSPYLHREPLAFTLLVWRTYNFYWFLIVGGPIFLYKSGDAARNLLMGKK</sequence>
<evidence type="ECO:0000256" key="2">
    <source>
        <dbReference type="ARBA" id="ARBA00022475"/>
    </source>
</evidence>
<dbReference type="Pfam" id="PF03706">
    <property type="entry name" value="LPG_synthase_TM"/>
    <property type="match status" value="1"/>
</dbReference>
<dbReference type="PANTHER" id="PTHR37693">
    <property type="entry name" value="PHOSPHATIDYLGLYCEROL LYSYLTRANSFERASE"/>
    <property type="match status" value="1"/>
</dbReference>
<feature type="compositionally biased region" description="Basic and acidic residues" evidence="6">
    <location>
        <begin position="1"/>
        <end position="12"/>
    </location>
</feature>
<dbReference type="GO" id="GO:0005886">
    <property type="term" value="C:plasma membrane"/>
    <property type="evidence" value="ECO:0007669"/>
    <property type="project" value="UniProtKB-SubCell"/>
</dbReference>
<gene>
    <name evidence="8" type="ORF">ENW96_12420</name>
</gene>
<organism evidence="8">
    <name type="scientific">Desulfobacca acetoxidans</name>
    <dbReference type="NCBI Taxonomy" id="60893"/>
    <lineage>
        <taxon>Bacteria</taxon>
        <taxon>Pseudomonadati</taxon>
        <taxon>Thermodesulfobacteriota</taxon>
        <taxon>Desulfobaccia</taxon>
        <taxon>Desulfobaccales</taxon>
        <taxon>Desulfobaccaceae</taxon>
        <taxon>Desulfobacca</taxon>
    </lineage>
</organism>
<proteinExistence type="predicted"/>
<feature type="transmembrane region" description="Helical" evidence="7">
    <location>
        <begin position="30"/>
        <end position="48"/>
    </location>
</feature>
<comment type="caution">
    <text evidence="8">The sequence shown here is derived from an EMBL/GenBank/DDBJ whole genome shotgun (WGS) entry which is preliminary data.</text>
</comment>
<feature type="transmembrane region" description="Helical" evidence="7">
    <location>
        <begin position="60"/>
        <end position="81"/>
    </location>
</feature>